<dbReference type="Gene3D" id="2.60.40.10">
    <property type="entry name" value="Immunoglobulins"/>
    <property type="match status" value="1"/>
</dbReference>
<sequence length="263" mass="28471">MKQWLKVVSALCLAAASTGALAREVPEDPFQSVMWQAMVERFMPEGDIVFDDRVKVMAPLSAENQFHVPVTVDATELDGVEEIIAVADLNPIPLVMNFRPAGALPYIGFRLKLQQTSPIHVGVRTADGVWHVGGAVVDAAGGGCTTAAAAHGNSNWMQTLGETRAFAIRENDSNARMTLRMRHPMDTGLAVGIPAFYLNELTISNEQGGAIAELDLYEPVSENPTLTIKPQVGREKMILRVSSRDTEGNTFSFPLDIPAANEL</sequence>
<dbReference type="InterPro" id="IPR014756">
    <property type="entry name" value="Ig_E-set"/>
</dbReference>
<keyword evidence="5" id="KW-1185">Reference proteome</keyword>
<evidence type="ECO:0000313" key="4">
    <source>
        <dbReference type="EMBL" id="ASJ74244.1"/>
    </source>
</evidence>
<dbReference type="EMBL" id="CP018632">
    <property type="protein sequence ID" value="ASJ74244.1"/>
    <property type="molecule type" value="Genomic_DNA"/>
</dbReference>
<dbReference type="KEGG" id="gai:IMCC3135_20835"/>
<dbReference type="Proteomes" id="UP000250079">
    <property type="component" value="Chromosome"/>
</dbReference>
<keyword evidence="1" id="KW-0732">Signal</keyword>
<protein>
    <recommendedName>
        <fullName evidence="6">Ig-like SoxY domain-containing protein</fullName>
    </recommendedName>
</protein>
<evidence type="ECO:0000256" key="1">
    <source>
        <dbReference type="SAM" id="SignalP"/>
    </source>
</evidence>
<dbReference type="NCBIfam" id="TIGR04557">
    <property type="entry name" value="fuse_rel_SoxYZ"/>
    <property type="match status" value="1"/>
</dbReference>
<dbReference type="InterPro" id="IPR038162">
    <property type="entry name" value="SoxY_sf"/>
</dbReference>
<dbReference type="InterPro" id="IPR013783">
    <property type="entry name" value="Ig-like_fold"/>
</dbReference>
<dbReference type="OrthoDB" id="5343309at2"/>
<dbReference type="InterPro" id="IPR032711">
    <property type="entry name" value="SoxY"/>
</dbReference>
<evidence type="ECO:0008006" key="6">
    <source>
        <dbReference type="Google" id="ProtNLM"/>
    </source>
</evidence>
<evidence type="ECO:0000259" key="3">
    <source>
        <dbReference type="Pfam" id="PF13501"/>
    </source>
</evidence>
<dbReference type="InterPro" id="IPR014880">
    <property type="entry name" value="SoxZ_dom"/>
</dbReference>
<reference evidence="4 5" key="1">
    <citation type="submission" date="2016-12" db="EMBL/GenBank/DDBJ databases">
        <authorList>
            <person name="Song W.-J."/>
            <person name="Kurnit D.M."/>
        </authorList>
    </citation>
    <scope>NUCLEOTIDE SEQUENCE [LARGE SCALE GENOMIC DNA]</scope>
    <source>
        <strain evidence="4 5">IMCC3135</strain>
    </source>
</reference>
<feature type="signal peptide" evidence="1">
    <location>
        <begin position="1"/>
        <end position="22"/>
    </location>
</feature>
<dbReference type="SUPFAM" id="SSF81296">
    <property type="entry name" value="E set domains"/>
    <property type="match status" value="1"/>
</dbReference>
<dbReference type="Pfam" id="PF08770">
    <property type="entry name" value="SoxZ"/>
    <property type="match status" value="1"/>
</dbReference>
<dbReference type="Pfam" id="PF13501">
    <property type="entry name" value="SoxY"/>
    <property type="match status" value="1"/>
</dbReference>
<evidence type="ECO:0000259" key="2">
    <source>
        <dbReference type="Pfam" id="PF08770"/>
    </source>
</evidence>
<dbReference type="InterPro" id="IPR030831">
    <property type="entry name" value="Fuse-rel_SoxYZ"/>
</dbReference>
<feature type="domain" description="Sulphur oxidation protein SoxZ" evidence="2">
    <location>
        <begin position="170"/>
        <end position="252"/>
    </location>
</feature>
<dbReference type="Gene3D" id="2.60.40.2470">
    <property type="entry name" value="SoxY domain"/>
    <property type="match status" value="1"/>
</dbReference>
<accession>A0A2Z2P3A3</accession>
<name>A0A2Z2P3A3_9GAMM</name>
<feature type="chain" id="PRO_5016335838" description="Ig-like SoxY domain-containing protein" evidence="1">
    <location>
        <begin position="23"/>
        <end position="263"/>
    </location>
</feature>
<organism evidence="4 5">
    <name type="scientific">Granulosicoccus antarcticus IMCC3135</name>
    <dbReference type="NCBI Taxonomy" id="1192854"/>
    <lineage>
        <taxon>Bacteria</taxon>
        <taxon>Pseudomonadati</taxon>
        <taxon>Pseudomonadota</taxon>
        <taxon>Gammaproteobacteria</taxon>
        <taxon>Chromatiales</taxon>
        <taxon>Granulosicoccaceae</taxon>
        <taxon>Granulosicoccus</taxon>
    </lineage>
</organism>
<dbReference type="AlphaFoldDB" id="A0A2Z2P3A3"/>
<gene>
    <name evidence="4" type="ORF">IMCC3135_20835</name>
</gene>
<proteinExistence type="predicted"/>
<dbReference type="RefSeq" id="WP_088919301.1">
    <property type="nucleotide sequence ID" value="NZ_CP018632.1"/>
</dbReference>
<evidence type="ECO:0000313" key="5">
    <source>
        <dbReference type="Proteomes" id="UP000250079"/>
    </source>
</evidence>
<feature type="domain" description="Ig-like SoxY" evidence="3">
    <location>
        <begin position="47"/>
        <end position="144"/>
    </location>
</feature>